<reference evidence="1 2" key="1">
    <citation type="submission" date="2014-10" db="EMBL/GenBank/DDBJ databases">
        <title>Draft genome of the hookworm Ancylostoma caninum.</title>
        <authorList>
            <person name="Mitreva M."/>
        </authorList>
    </citation>
    <scope>NUCLEOTIDE SEQUENCE [LARGE SCALE GENOMIC DNA]</scope>
    <source>
        <strain evidence="1 2">Baltimore</strain>
    </source>
</reference>
<dbReference type="EMBL" id="JOJR01000350">
    <property type="protein sequence ID" value="RCN39208.1"/>
    <property type="molecule type" value="Genomic_DNA"/>
</dbReference>
<evidence type="ECO:0000313" key="2">
    <source>
        <dbReference type="Proteomes" id="UP000252519"/>
    </source>
</evidence>
<gene>
    <name evidence="1" type="ORF">ANCCAN_14875</name>
</gene>
<organism evidence="1 2">
    <name type="scientific">Ancylostoma caninum</name>
    <name type="common">Dog hookworm</name>
    <dbReference type="NCBI Taxonomy" id="29170"/>
    <lineage>
        <taxon>Eukaryota</taxon>
        <taxon>Metazoa</taxon>
        <taxon>Ecdysozoa</taxon>
        <taxon>Nematoda</taxon>
        <taxon>Chromadorea</taxon>
        <taxon>Rhabditida</taxon>
        <taxon>Rhabditina</taxon>
        <taxon>Rhabditomorpha</taxon>
        <taxon>Strongyloidea</taxon>
        <taxon>Ancylostomatidae</taxon>
        <taxon>Ancylostomatinae</taxon>
        <taxon>Ancylostoma</taxon>
    </lineage>
</organism>
<keyword evidence="2" id="KW-1185">Reference proteome</keyword>
<dbReference type="Proteomes" id="UP000252519">
    <property type="component" value="Unassembled WGS sequence"/>
</dbReference>
<dbReference type="OrthoDB" id="5873076at2759"/>
<accession>A0A368G697</accession>
<dbReference type="AlphaFoldDB" id="A0A368G697"/>
<comment type="caution">
    <text evidence="1">The sequence shown here is derived from an EMBL/GenBank/DDBJ whole genome shotgun (WGS) entry which is preliminary data.</text>
</comment>
<sequence>MDFAAEATFPDQEPEVSVKKCAKAWKINSSPPFLELNLVELATKWQPRKKDNTYQKLAALYRFLLMRVTDPPEAVREYSIRLNDKQGRDTRLKSLPEDVENVLIGLGEDMLGFGHDEIIPGTDVDLEESR</sequence>
<evidence type="ECO:0000313" key="1">
    <source>
        <dbReference type="EMBL" id="RCN39208.1"/>
    </source>
</evidence>
<proteinExistence type="predicted"/>
<name>A0A368G697_ANCCA</name>
<protein>
    <submittedName>
        <fullName evidence="1">Uncharacterized protein</fullName>
    </submittedName>
</protein>